<dbReference type="Proteomes" id="UP000317617">
    <property type="component" value="Unassembled WGS sequence"/>
</dbReference>
<dbReference type="OrthoDB" id="7224819at2"/>
<keyword evidence="1" id="KW-0472">Membrane</keyword>
<accession>A0A4Y3TMM4</accession>
<keyword evidence="1" id="KW-0812">Transmembrane</keyword>
<reference evidence="2 3" key="1">
    <citation type="submission" date="2019-06" db="EMBL/GenBank/DDBJ databases">
        <title>Whole genome shotgun sequence of Acetobacter orleanensis NBRC 13752.</title>
        <authorList>
            <person name="Hosoyama A."/>
            <person name="Uohara A."/>
            <person name="Ohji S."/>
            <person name="Ichikawa N."/>
        </authorList>
    </citation>
    <scope>NUCLEOTIDE SEQUENCE [LARGE SCALE GENOMIC DNA]</scope>
    <source>
        <strain evidence="2 3">NBRC 13752</strain>
    </source>
</reference>
<sequence>MTEYDYFYTALQTCGVFLLSLSQAGMRWAGGFLLPASLCLDVISTENTAFAIVFWVCALAFAVITTALVHTARRWLR</sequence>
<feature type="transmembrane region" description="Helical" evidence="1">
    <location>
        <begin position="49"/>
        <end position="69"/>
    </location>
</feature>
<gene>
    <name evidence="2" type="ORF">AOR01nite_07540</name>
</gene>
<comment type="caution">
    <text evidence="2">The sequence shown here is derived from an EMBL/GenBank/DDBJ whole genome shotgun (WGS) entry which is preliminary data.</text>
</comment>
<keyword evidence="1" id="KW-1133">Transmembrane helix</keyword>
<dbReference type="STRING" id="104099.AD949_04905"/>
<dbReference type="AlphaFoldDB" id="A0A4Y3TMM4"/>
<dbReference type="RefSeq" id="WP_048835863.1">
    <property type="nucleotide sequence ID" value="NZ_BJMU01000002.1"/>
</dbReference>
<evidence type="ECO:0000313" key="3">
    <source>
        <dbReference type="Proteomes" id="UP000317617"/>
    </source>
</evidence>
<keyword evidence="3" id="KW-1185">Reference proteome</keyword>
<name>A0A4Y3TMM4_9PROT</name>
<dbReference type="EMBL" id="BJMU01000002">
    <property type="protein sequence ID" value="GEB82277.1"/>
    <property type="molecule type" value="Genomic_DNA"/>
</dbReference>
<proteinExistence type="predicted"/>
<evidence type="ECO:0000313" key="2">
    <source>
        <dbReference type="EMBL" id="GEB82277.1"/>
    </source>
</evidence>
<protein>
    <submittedName>
        <fullName evidence="2">Uncharacterized protein</fullName>
    </submittedName>
</protein>
<organism evidence="2 3">
    <name type="scientific">Acetobacter orleanensis</name>
    <dbReference type="NCBI Taxonomy" id="104099"/>
    <lineage>
        <taxon>Bacteria</taxon>
        <taxon>Pseudomonadati</taxon>
        <taxon>Pseudomonadota</taxon>
        <taxon>Alphaproteobacteria</taxon>
        <taxon>Acetobacterales</taxon>
        <taxon>Acetobacteraceae</taxon>
        <taxon>Acetobacter</taxon>
    </lineage>
</organism>
<evidence type="ECO:0000256" key="1">
    <source>
        <dbReference type="SAM" id="Phobius"/>
    </source>
</evidence>